<keyword evidence="3" id="KW-1185">Reference proteome</keyword>
<feature type="transmembrane region" description="Helical" evidence="1">
    <location>
        <begin position="20"/>
        <end position="37"/>
    </location>
</feature>
<feature type="transmembrane region" description="Helical" evidence="1">
    <location>
        <begin position="57"/>
        <end position="78"/>
    </location>
</feature>
<feature type="transmembrane region" description="Helical" evidence="1">
    <location>
        <begin position="85"/>
        <end position="105"/>
    </location>
</feature>
<name>A0A7W5K5K1_9GAMM</name>
<reference evidence="2 3" key="1">
    <citation type="submission" date="2020-08" db="EMBL/GenBank/DDBJ databases">
        <title>Genomic Encyclopedia of Archaeal and Bacterial Type Strains, Phase II (KMG-II): from individual species to whole genera.</title>
        <authorList>
            <person name="Goeker M."/>
        </authorList>
    </citation>
    <scope>NUCLEOTIDE SEQUENCE [LARGE SCALE GENOMIC DNA]</scope>
    <source>
        <strain evidence="2 3">5AG</strain>
    </source>
</reference>
<dbReference type="EMBL" id="JACHZF010000028">
    <property type="protein sequence ID" value="MBB3332306.1"/>
    <property type="molecule type" value="Genomic_DNA"/>
</dbReference>
<dbReference type="InterPro" id="IPR010865">
    <property type="entry name" value="DUF1499"/>
</dbReference>
<organism evidence="2 3">
    <name type="scientific">Halomonas campaniensis</name>
    <dbReference type="NCBI Taxonomy" id="213554"/>
    <lineage>
        <taxon>Bacteria</taxon>
        <taxon>Pseudomonadati</taxon>
        <taxon>Pseudomonadota</taxon>
        <taxon>Gammaproteobacteria</taxon>
        <taxon>Oceanospirillales</taxon>
        <taxon>Halomonadaceae</taxon>
        <taxon>Halomonas</taxon>
    </lineage>
</organism>
<evidence type="ECO:0000313" key="2">
    <source>
        <dbReference type="EMBL" id="MBB3332306.1"/>
    </source>
</evidence>
<accession>A0A7W5K5K1</accession>
<sequence length="254" mass="27216">MSTFRLRSRPRGGRWPVVPAWLGGLLLVAAAALMGGAGPSHRMGLVPLGTAFDLLRLGAYLAVAAAALGLLALVIATLCRRLRPALAGLLVILAVAGMMAVPWQMMQRAQHVPPIHDITTDTRNPPEFVTLAPAREAAPNAVGYTPSFASQQRRAYPSLQPLEVDRPAEEVMTAAEAAAREMGWEIAAVTDTTLEATATTRWFGFKDDVVVRLTETGTGVTLDVRSASRIGRSDLGTNAARIQAYLSILQERLR</sequence>
<evidence type="ECO:0000313" key="3">
    <source>
        <dbReference type="Proteomes" id="UP000553442"/>
    </source>
</evidence>
<keyword evidence="1" id="KW-0472">Membrane</keyword>
<dbReference type="Proteomes" id="UP000553442">
    <property type="component" value="Unassembled WGS sequence"/>
</dbReference>
<dbReference type="RefSeq" id="WP_183333699.1">
    <property type="nucleotide sequence ID" value="NZ_JACHZF010000028.1"/>
</dbReference>
<evidence type="ECO:0000256" key="1">
    <source>
        <dbReference type="SAM" id="Phobius"/>
    </source>
</evidence>
<proteinExistence type="predicted"/>
<dbReference type="Pfam" id="PF07386">
    <property type="entry name" value="DUF1499"/>
    <property type="match status" value="1"/>
</dbReference>
<keyword evidence="1" id="KW-1133">Transmembrane helix</keyword>
<keyword evidence="1" id="KW-0812">Transmembrane</keyword>
<dbReference type="AlphaFoldDB" id="A0A7W5K5K1"/>
<comment type="caution">
    <text evidence="2">The sequence shown here is derived from an EMBL/GenBank/DDBJ whole genome shotgun (WGS) entry which is preliminary data.</text>
</comment>
<gene>
    <name evidence="2" type="ORF">BDK63_003200</name>
</gene>
<protein>
    <submittedName>
        <fullName evidence="2">Uncharacterized protein (DUF1499 family)</fullName>
    </submittedName>
</protein>